<gene>
    <name evidence="6" type="ORF">LPTSP3_g01720</name>
</gene>
<dbReference type="PANTHER" id="PTHR19288">
    <property type="entry name" value="4-NITROPHENYLPHOSPHATASE-RELATED"/>
    <property type="match status" value="1"/>
</dbReference>
<dbReference type="EMBL" id="AP025028">
    <property type="protein sequence ID" value="BDA77242.1"/>
    <property type="molecule type" value="Genomic_DNA"/>
</dbReference>
<comment type="cofactor">
    <cofactor evidence="1">
        <name>Mg(2+)</name>
        <dbReference type="ChEBI" id="CHEBI:18420"/>
    </cofactor>
</comment>
<organism evidence="6 7">
    <name type="scientific">Leptospira kobayashii</name>
    <dbReference type="NCBI Taxonomy" id="1917830"/>
    <lineage>
        <taxon>Bacteria</taxon>
        <taxon>Pseudomonadati</taxon>
        <taxon>Spirochaetota</taxon>
        <taxon>Spirochaetia</taxon>
        <taxon>Leptospirales</taxon>
        <taxon>Leptospiraceae</taxon>
        <taxon>Leptospira</taxon>
    </lineage>
</organism>
<dbReference type="SUPFAM" id="SSF56784">
    <property type="entry name" value="HAD-like"/>
    <property type="match status" value="1"/>
</dbReference>
<comment type="similarity">
    <text evidence="2">Belongs to the HAD-like hydrolase superfamily.</text>
</comment>
<reference evidence="6 7" key="1">
    <citation type="submission" date="2021-08" db="EMBL/GenBank/DDBJ databases">
        <title>Complete genome sequence of Leptospira kobayashii strain E30.</title>
        <authorList>
            <person name="Nakao R."/>
            <person name="Nakamura S."/>
            <person name="Masuzawa T."/>
            <person name="Koizumi N."/>
        </authorList>
    </citation>
    <scope>NUCLEOTIDE SEQUENCE [LARGE SCALE GENOMIC DNA]</scope>
    <source>
        <strain evidence="6 7">E30</strain>
    </source>
</reference>
<dbReference type="NCBIfam" id="TIGR01460">
    <property type="entry name" value="HAD-SF-IIA"/>
    <property type="match status" value="1"/>
</dbReference>
<evidence type="ECO:0000256" key="4">
    <source>
        <dbReference type="ARBA" id="ARBA00022842"/>
    </source>
</evidence>
<dbReference type="Gene3D" id="3.40.50.1000">
    <property type="entry name" value="HAD superfamily/HAD-like"/>
    <property type="match status" value="2"/>
</dbReference>
<dbReference type="InterPro" id="IPR006357">
    <property type="entry name" value="HAD-SF_hydro_IIA"/>
</dbReference>
<evidence type="ECO:0000313" key="7">
    <source>
        <dbReference type="Proteomes" id="UP000245263"/>
    </source>
</evidence>
<accession>A0ABM7UQD8</accession>
<dbReference type="InterPro" id="IPR036412">
    <property type="entry name" value="HAD-like_sf"/>
</dbReference>
<keyword evidence="3" id="KW-0479">Metal-binding</keyword>
<sequence>MFVGGRKGYLLDLEGVFHQGENLLPGAIETLTTLREKRIPFVFLTNTTTKSEKNIRADLSQLGLHIYENEILTTPKMAASYLKKIGKSKVRVILADQVKEDVFGLEQVEENPEAVIIGDIGDKWNYDLLNSIFRNLIAGSKLIALHKGKYWQTKEGLSLDIGAFINGLEYATGITAKVIGKPSPSFFRSGLDYLGLAASDCIMIGDDIESDIGGAKDLGIQGILVKTGKFREEQLRSSSVKPDFILDTIGNLFQNEM</sequence>
<evidence type="ECO:0000256" key="1">
    <source>
        <dbReference type="ARBA" id="ARBA00001946"/>
    </source>
</evidence>
<dbReference type="Pfam" id="PF13242">
    <property type="entry name" value="Hydrolase_like"/>
    <property type="match status" value="1"/>
</dbReference>
<protein>
    <recommendedName>
        <fullName evidence="5">Haloacid dehalogenase-like hydrolase domain-containing protein 2</fullName>
    </recommendedName>
</protein>
<dbReference type="Proteomes" id="UP000245263">
    <property type="component" value="Chromosome 1"/>
</dbReference>
<dbReference type="InterPro" id="IPR023214">
    <property type="entry name" value="HAD_sf"/>
</dbReference>
<dbReference type="Pfam" id="PF13344">
    <property type="entry name" value="Hydrolase_6"/>
    <property type="match status" value="1"/>
</dbReference>
<evidence type="ECO:0000256" key="5">
    <source>
        <dbReference type="ARBA" id="ARBA00039666"/>
    </source>
</evidence>
<dbReference type="PANTHER" id="PTHR19288:SF46">
    <property type="entry name" value="HALOACID DEHALOGENASE-LIKE HYDROLASE DOMAIN-CONTAINING PROTEIN 2"/>
    <property type="match status" value="1"/>
</dbReference>
<evidence type="ECO:0000256" key="2">
    <source>
        <dbReference type="ARBA" id="ARBA00007958"/>
    </source>
</evidence>
<keyword evidence="4" id="KW-0460">Magnesium</keyword>
<proteinExistence type="inferred from homology"/>
<keyword evidence="7" id="KW-1185">Reference proteome</keyword>
<dbReference type="RefSeq" id="WP_109021851.1">
    <property type="nucleotide sequence ID" value="NZ_AP025028.1"/>
</dbReference>
<dbReference type="NCBIfam" id="TIGR01458">
    <property type="entry name" value="HAD-SF-IIA-hyp3"/>
    <property type="match status" value="1"/>
</dbReference>
<name>A0ABM7UQD8_9LEPT</name>
<evidence type="ECO:0000256" key="3">
    <source>
        <dbReference type="ARBA" id="ARBA00022723"/>
    </source>
</evidence>
<evidence type="ECO:0000313" key="6">
    <source>
        <dbReference type="EMBL" id="BDA77242.1"/>
    </source>
</evidence>
<dbReference type="InterPro" id="IPR006355">
    <property type="entry name" value="LHPP/HDHD2"/>
</dbReference>